<comment type="caution">
    <text evidence="2">The sequence shown here is derived from an EMBL/GenBank/DDBJ whole genome shotgun (WGS) entry which is preliminary data.</text>
</comment>
<dbReference type="EMBL" id="AZCX01000003">
    <property type="protein sequence ID" value="KRK48478.1"/>
    <property type="molecule type" value="Genomic_DNA"/>
</dbReference>
<protein>
    <submittedName>
        <fullName evidence="2">XRE family transcriptional regulator</fullName>
    </submittedName>
</protein>
<sequence length="275" mass="30861">MGHTIGHILRVRRKELKCSQAQISENICSQSMLSAIENNRYTPNAELLIALCQRLGVSLERLSLAENYAIGNQSALNDRVVALCNHHDYQKLLKFLLDEAVVESVQTAAQTQSYYYYLAVAQLQGTTHFQPTEVKRSLHLSLASATVSQQALTRLAQVTLAYVAAVSGQKKEALNQVHSALKKMSDAPFDENLNVVFYLAAVVYYRLSLDKESFVLMTRGVDFITANNSHYMLANSYYLLALIAKRLGDRHQRQTAADRSAFLATLFNESVYKFD</sequence>
<dbReference type="OrthoDB" id="1150409at2"/>
<feature type="domain" description="HTH cro/C1-type" evidence="1">
    <location>
        <begin position="9"/>
        <end position="62"/>
    </location>
</feature>
<dbReference type="PROSITE" id="PS50943">
    <property type="entry name" value="HTH_CROC1"/>
    <property type="match status" value="1"/>
</dbReference>
<name>A0A0R1HNQ3_9LACO</name>
<keyword evidence="3" id="KW-1185">Reference proteome</keyword>
<dbReference type="InterPro" id="IPR053163">
    <property type="entry name" value="HTH-type_regulator_Rgg"/>
</dbReference>
<reference evidence="2 3" key="1">
    <citation type="journal article" date="2015" name="Genome Announc.">
        <title>Expanding the biotechnology potential of lactobacilli through comparative genomics of 213 strains and associated genera.</title>
        <authorList>
            <person name="Sun Z."/>
            <person name="Harris H.M."/>
            <person name="McCann A."/>
            <person name="Guo C."/>
            <person name="Argimon S."/>
            <person name="Zhang W."/>
            <person name="Yang X."/>
            <person name="Jeffery I.B."/>
            <person name="Cooney J.C."/>
            <person name="Kagawa T.F."/>
            <person name="Liu W."/>
            <person name="Song Y."/>
            <person name="Salvetti E."/>
            <person name="Wrobel A."/>
            <person name="Rasinkangas P."/>
            <person name="Parkhill J."/>
            <person name="Rea M.C."/>
            <person name="O'Sullivan O."/>
            <person name="Ritari J."/>
            <person name="Douillard F.P."/>
            <person name="Paul Ross R."/>
            <person name="Yang R."/>
            <person name="Briner A.E."/>
            <person name="Felis G.E."/>
            <person name="de Vos W.M."/>
            <person name="Barrangou R."/>
            <person name="Klaenhammer T.R."/>
            <person name="Caufield P.W."/>
            <person name="Cui Y."/>
            <person name="Zhang H."/>
            <person name="O'Toole P.W."/>
        </authorList>
    </citation>
    <scope>NUCLEOTIDE SEQUENCE [LARGE SCALE GENOMIC DNA]</scope>
    <source>
        <strain evidence="2 3">JCM 15530</strain>
    </source>
</reference>
<dbReference type="CDD" id="cd00093">
    <property type="entry name" value="HTH_XRE"/>
    <property type="match status" value="1"/>
</dbReference>
<dbReference type="SUPFAM" id="SSF48452">
    <property type="entry name" value="TPR-like"/>
    <property type="match status" value="1"/>
</dbReference>
<dbReference type="STRING" id="1302272.FC96_GL001585"/>
<dbReference type="PANTHER" id="PTHR37038:SF14">
    <property type="entry name" value="TRANSCRIPTIONAL ACTIVATOR"/>
    <property type="match status" value="1"/>
</dbReference>
<dbReference type="PATRIC" id="fig|1302272.5.peg.1602"/>
<evidence type="ECO:0000313" key="2">
    <source>
        <dbReference type="EMBL" id="KRK48478.1"/>
    </source>
</evidence>
<dbReference type="Proteomes" id="UP000050911">
    <property type="component" value="Unassembled WGS sequence"/>
</dbReference>
<evidence type="ECO:0000259" key="1">
    <source>
        <dbReference type="PROSITE" id="PS50943"/>
    </source>
</evidence>
<dbReference type="RefSeq" id="WP_056942301.1">
    <property type="nucleotide sequence ID" value="NZ_AZCX01000003.1"/>
</dbReference>
<dbReference type="Pfam" id="PF01381">
    <property type="entry name" value="HTH_3"/>
    <property type="match status" value="1"/>
</dbReference>
<accession>A0A0R1HNQ3</accession>
<dbReference type="SUPFAM" id="SSF47413">
    <property type="entry name" value="lambda repressor-like DNA-binding domains"/>
    <property type="match status" value="1"/>
</dbReference>
<dbReference type="InterPro" id="IPR001387">
    <property type="entry name" value="Cro/C1-type_HTH"/>
</dbReference>
<organism evidence="2 3">
    <name type="scientific">Secundilactobacillus kimchicus JCM 15530</name>
    <dbReference type="NCBI Taxonomy" id="1302272"/>
    <lineage>
        <taxon>Bacteria</taxon>
        <taxon>Bacillati</taxon>
        <taxon>Bacillota</taxon>
        <taxon>Bacilli</taxon>
        <taxon>Lactobacillales</taxon>
        <taxon>Lactobacillaceae</taxon>
        <taxon>Secundilactobacillus</taxon>
    </lineage>
</organism>
<dbReference type="Gene3D" id="1.25.40.10">
    <property type="entry name" value="Tetratricopeptide repeat domain"/>
    <property type="match status" value="1"/>
</dbReference>
<dbReference type="SMART" id="SM00530">
    <property type="entry name" value="HTH_XRE"/>
    <property type="match status" value="1"/>
</dbReference>
<evidence type="ECO:0000313" key="3">
    <source>
        <dbReference type="Proteomes" id="UP000050911"/>
    </source>
</evidence>
<dbReference type="InterPro" id="IPR010982">
    <property type="entry name" value="Lambda_DNA-bd_dom_sf"/>
</dbReference>
<dbReference type="InterPro" id="IPR011990">
    <property type="entry name" value="TPR-like_helical_dom_sf"/>
</dbReference>
<dbReference type="PANTHER" id="PTHR37038">
    <property type="entry name" value="TRANSCRIPTIONAL REGULATOR-RELATED"/>
    <property type="match status" value="1"/>
</dbReference>
<proteinExistence type="predicted"/>
<dbReference type="GO" id="GO:0003677">
    <property type="term" value="F:DNA binding"/>
    <property type="evidence" value="ECO:0007669"/>
    <property type="project" value="InterPro"/>
</dbReference>
<gene>
    <name evidence="2" type="ORF">FC96_GL001585</name>
</gene>
<dbReference type="AlphaFoldDB" id="A0A0R1HNQ3"/>